<comment type="similarity">
    <text evidence="1">Belongs to the PAPS reductase family. CysH subfamily.</text>
</comment>
<comment type="caution">
    <text evidence="5">The sequence shown here is derived from an EMBL/GenBank/DDBJ whole genome shotgun (WGS) entry which is preliminary data.</text>
</comment>
<name>A0A9P6DX03_9AGAM</name>
<evidence type="ECO:0000256" key="3">
    <source>
        <dbReference type="ARBA" id="ARBA00024327"/>
    </source>
</evidence>
<dbReference type="GO" id="GO:0004604">
    <property type="term" value="F:phosphoadenylyl-sulfate reductase (thioredoxin) activity"/>
    <property type="evidence" value="ECO:0007669"/>
    <property type="project" value="InterPro"/>
</dbReference>
<dbReference type="EMBL" id="MU128964">
    <property type="protein sequence ID" value="KAF9514133.1"/>
    <property type="molecule type" value="Genomic_DNA"/>
</dbReference>
<dbReference type="GO" id="GO:0019379">
    <property type="term" value="P:sulfate assimilation, phosphoadenylyl sulfate reduction by phosphoadenylyl-sulfate reductase (thioredoxin)"/>
    <property type="evidence" value="ECO:0007669"/>
    <property type="project" value="InterPro"/>
</dbReference>
<dbReference type="CDD" id="cd23945">
    <property type="entry name" value="PAPS_reductase"/>
    <property type="match status" value="1"/>
</dbReference>
<dbReference type="OrthoDB" id="7869097at2759"/>
<evidence type="ECO:0000259" key="4">
    <source>
        <dbReference type="Pfam" id="PF01507"/>
    </source>
</evidence>
<evidence type="ECO:0000256" key="2">
    <source>
        <dbReference type="ARBA" id="ARBA00023002"/>
    </source>
</evidence>
<dbReference type="NCBIfam" id="NF002537">
    <property type="entry name" value="PRK02090.1"/>
    <property type="match status" value="1"/>
</dbReference>
<comment type="pathway">
    <text evidence="3">Sulfur metabolism; hydrogen sulfide biosynthesis; sulfite from sulfate.</text>
</comment>
<dbReference type="AlphaFoldDB" id="A0A9P6DX03"/>
<evidence type="ECO:0000313" key="6">
    <source>
        <dbReference type="Proteomes" id="UP000886523"/>
    </source>
</evidence>
<feature type="domain" description="Phosphoadenosine phosphosulphate reductase" evidence="4">
    <location>
        <begin position="43"/>
        <end position="215"/>
    </location>
</feature>
<evidence type="ECO:0000256" key="1">
    <source>
        <dbReference type="ARBA" id="ARBA00009732"/>
    </source>
</evidence>
<organism evidence="5 6">
    <name type="scientific">Hydnum rufescens UP504</name>
    <dbReference type="NCBI Taxonomy" id="1448309"/>
    <lineage>
        <taxon>Eukaryota</taxon>
        <taxon>Fungi</taxon>
        <taxon>Dikarya</taxon>
        <taxon>Basidiomycota</taxon>
        <taxon>Agaricomycotina</taxon>
        <taxon>Agaricomycetes</taxon>
        <taxon>Cantharellales</taxon>
        <taxon>Hydnaceae</taxon>
        <taxon>Hydnum</taxon>
    </lineage>
</organism>
<dbReference type="InterPro" id="IPR004511">
    <property type="entry name" value="PAPS/APS_Rdtase"/>
</dbReference>
<proteinExistence type="inferred from homology"/>
<dbReference type="InterPro" id="IPR014729">
    <property type="entry name" value="Rossmann-like_a/b/a_fold"/>
</dbReference>
<dbReference type="GO" id="GO:0005737">
    <property type="term" value="C:cytoplasm"/>
    <property type="evidence" value="ECO:0007669"/>
    <property type="project" value="TreeGrafter"/>
</dbReference>
<dbReference type="Proteomes" id="UP000886523">
    <property type="component" value="Unassembled WGS sequence"/>
</dbReference>
<dbReference type="PANTHER" id="PTHR46509:SF1">
    <property type="entry name" value="PHOSPHOADENOSINE PHOSPHOSULFATE REDUCTASE"/>
    <property type="match status" value="1"/>
</dbReference>
<dbReference type="InterPro" id="IPR002500">
    <property type="entry name" value="PAPS_reduct_dom"/>
</dbReference>
<dbReference type="Pfam" id="PF01507">
    <property type="entry name" value="PAPS_reduct"/>
    <property type="match status" value="1"/>
</dbReference>
<dbReference type="PANTHER" id="PTHR46509">
    <property type="entry name" value="PHOSPHOADENOSINE PHOSPHOSULFATE REDUCTASE"/>
    <property type="match status" value="1"/>
</dbReference>
<sequence length="282" mass="31496">MAVGTTFAFPLTVDQLEEINEYLATLEPSDIISWGLVNLPALYQSTAFGLTGLAGTDMASKLTSSPPELIFIDTMHHFQETLDLKDEVQQKYGLKVHVYGAEGVTNSREFAAKYGRQLWSTDESLYDYVAKVEPAQRAYRELGVESIITGRRASQGGARTHLKPLEVDSTGLHKLNPFFSWTFGQVQAYLDENKVPRNALLSQGYKSVGDWHNTAKSGEGDAGERAGRWAGKEKTECGLHQDYFKLKRLAFKTQREAELRSRDESFDPQIEHATLQVVEVSA</sequence>
<keyword evidence="6" id="KW-1185">Reference proteome</keyword>
<protein>
    <recommendedName>
        <fullName evidence="4">Phosphoadenosine phosphosulphate reductase domain-containing protein</fullName>
    </recommendedName>
</protein>
<dbReference type="Gene3D" id="3.40.50.620">
    <property type="entry name" value="HUPs"/>
    <property type="match status" value="1"/>
</dbReference>
<evidence type="ECO:0000313" key="5">
    <source>
        <dbReference type="EMBL" id="KAF9514133.1"/>
    </source>
</evidence>
<dbReference type="NCBIfam" id="TIGR00434">
    <property type="entry name" value="cysH"/>
    <property type="match status" value="1"/>
</dbReference>
<reference evidence="5" key="1">
    <citation type="journal article" date="2020" name="Nat. Commun.">
        <title>Large-scale genome sequencing of mycorrhizal fungi provides insights into the early evolution of symbiotic traits.</title>
        <authorList>
            <person name="Miyauchi S."/>
            <person name="Kiss E."/>
            <person name="Kuo A."/>
            <person name="Drula E."/>
            <person name="Kohler A."/>
            <person name="Sanchez-Garcia M."/>
            <person name="Morin E."/>
            <person name="Andreopoulos B."/>
            <person name="Barry K.W."/>
            <person name="Bonito G."/>
            <person name="Buee M."/>
            <person name="Carver A."/>
            <person name="Chen C."/>
            <person name="Cichocki N."/>
            <person name="Clum A."/>
            <person name="Culley D."/>
            <person name="Crous P.W."/>
            <person name="Fauchery L."/>
            <person name="Girlanda M."/>
            <person name="Hayes R.D."/>
            <person name="Keri Z."/>
            <person name="LaButti K."/>
            <person name="Lipzen A."/>
            <person name="Lombard V."/>
            <person name="Magnuson J."/>
            <person name="Maillard F."/>
            <person name="Murat C."/>
            <person name="Nolan M."/>
            <person name="Ohm R.A."/>
            <person name="Pangilinan J."/>
            <person name="Pereira M.F."/>
            <person name="Perotto S."/>
            <person name="Peter M."/>
            <person name="Pfister S."/>
            <person name="Riley R."/>
            <person name="Sitrit Y."/>
            <person name="Stielow J.B."/>
            <person name="Szollosi G."/>
            <person name="Zifcakova L."/>
            <person name="Stursova M."/>
            <person name="Spatafora J.W."/>
            <person name="Tedersoo L."/>
            <person name="Vaario L.M."/>
            <person name="Yamada A."/>
            <person name="Yan M."/>
            <person name="Wang P."/>
            <person name="Xu J."/>
            <person name="Bruns T."/>
            <person name="Baldrian P."/>
            <person name="Vilgalys R."/>
            <person name="Dunand C."/>
            <person name="Henrissat B."/>
            <person name="Grigoriev I.V."/>
            <person name="Hibbett D."/>
            <person name="Nagy L.G."/>
            <person name="Martin F.M."/>
        </authorList>
    </citation>
    <scope>NUCLEOTIDE SEQUENCE</scope>
    <source>
        <strain evidence="5">UP504</strain>
    </source>
</reference>
<dbReference type="SUPFAM" id="SSF52402">
    <property type="entry name" value="Adenine nucleotide alpha hydrolases-like"/>
    <property type="match status" value="1"/>
</dbReference>
<gene>
    <name evidence="5" type="ORF">BS47DRAFT_1343461</name>
</gene>
<dbReference type="PIRSF" id="PIRSF000857">
    <property type="entry name" value="PAPS_reductase"/>
    <property type="match status" value="1"/>
</dbReference>
<keyword evidence="2" id="KW-0560">Oxidoreductase</keyword>
<accession>A0A9P6DX03</accession>